<proteinExistence type="predicted"/>
<dbReference type="EMBL" id="HBHW01045335">
    <property type="protein sequence ID" value="CAE0067145.1"/>
    <property type="molecule type" value="Transcribed_RNA"/>
</dbReference>
<reference evidence="2" key="1">
    <citation type="submission" date="2021-01" db="EMBL/GenBank/DDBJ databases">
        <authorList>
            <person name="Corre E."/>
            <person name="Pelletier E."/>
            <person name="Niang G."/>
            <person name="Scheremetjew M."/>
            <person name="Finn R."/>
            <person name="Kale V."/>
            <person name="Holt S."/>
            <person name="Cochrane G."/>
            <person name="Meng A."/>
            <person name="Brown T."/>
            <person name="Cohen L."/>
        </authorList>
    </citation>
    <scope>NUCLEOTIDE SEQUENCE</scope>
    <source>
        <strain evidence="2">CCMP 769</strain>
    </source>
</reference>
<name>A0A7S3ACS5_9RHOD</name>
<feature type="region of interest" description="Disordered" evidence="1">
    <location>
        <begin position="223"/>
        <end position="245"/>
    </location>
</feature>
<gene>
    <name evidence="2" type="ORF">RMAR00112_LOCUS35220</name>
    <name evidence="3" type="ORF">RMAR00112_LOCUS35221</name>
</gene>
<evidence type="ECO:0000313" key="2">
    <source>
        <dbReference type="EMBL" id="CAE0067144.1"/>
    </source>
</evidence>
<protein>
    <submittedName>
        <fullName evidence="2">Uncharacterized protein</fullName>
    </submittedName>
</protein>
<evidence type="ECO:0000256" key="1">
    <source>
        <dbReference type="SAM" id="MobiDB-lite"/>
    </source>
</evidence>
<organism evidence="2">
    <name type="scientific">Rhodosorus marinus</name>
    <dbReference type="NCBI Taxonomy" id="101924"/>
    <lineage>
        <taxon>Eukaryota</taxon>
        <taxon>Rhodophyta</taxon>
        <taxon>Stylonematophyceae</taxon>
        <taxon>Stylonematales</taxon>
        <taxon>Stylonemataceae</taxon>
        <taxon>Rhodosorus</taxon>
    </lineage>
</organism>
<feature type="compositionally biased region" description="Basic and acidic residues" evidence="1">
    <location>
        <begin position="234"/>
        <end position="245"/>
    </location>
</feature>
<accession>A0A7S3ACS5</accession>
<dbReference type="AlphaFoldDB" id="A0A7S3ACS5"/>
<dbReference type="EMBL" id="HBHW01045334">
    <property type="protein sequence ID" value="CAE0067144.1"/>
    <property type="molecule type" value="Transcribed_RNA"/>
</dbReference>
<evidence type="ECO:0000313" key="3">
    <source>
        <dbReference type="EMBL" id="CAE0067145.1"/>
    </source>
</evidence>
<sequence length="245" mass="27631">MNSLLRRGTRGFPSRRFSTGKVTQVTEKYDEPIALYTCGDVLIPLRWGIMGVCAVTGAAVLSQRRLPTSDEIQSFHDKGVIKSVQKTYGWISDPEDEIVSFRPSPGTLLLLAVSLLFTALGRANRKTVRSLYLVPGGRRYSLRLETFDFFMRRTNVEIVPMERLDSNLDLVTSKARAAPFWGLNLKLPKVQYVVSRNKPRLWNEPLMKSLVLGERELERKLRETSTGVAPVSDAAHHEQSVRPTS</sequence>